<comment type="catalytic activity">
    <reaction evidence="3">
        <text>4,8-dimethylnonanoyl-CoA + (R)-carnitine = O-4,8-dimethylnonanoyl-(R)-carnitine + CoA</text>
        <dbReference type="Rhea" id="RHEA:44860"/>
        <dbReference type="ChEBI" id="CHEBI:16347"/>
        <dbReference type="ChEBI" id="CHEBI:57287"/>
        <dbReference type="ChEBI" id="CHEBI:77061"/>
        <dbReference type="ChEBI" id="CHEBI:84654"/>
    </reaction>
</comment>
<dbReference type="AlphaFoldDB" id="A0A7R9CR69"/>
<dbReference type="InterPro" id="IPR039551">
    <property type="entry name" value="Cho/carn_acyl_trans"/>
</dbReference>
<dbReference type="GO" id="GO:0008292">
    <property type="term" value="P:acetylcholine biosynthetic process"/>
    <property type="evidence" value="ECO:0007669"/>
    <property type="project" value="TreeGrafter"/>
</dbReference>
<reference evidence="6" key="1">
    <citation type="submission" date="2020-11" db="EMBL/GenBank/DDBJ databases">
        <authorList>
            <person name="Tran Van P."/>
        </authorList>
    </citation>
    <scope>NUCLEOTIDE SEQUENCE</scope>
</reference>
<dbReference type="Gene3D" id="1.10.275.20">
    <property type="entry name" value="Choline/Carnitine o-acyltransferase"/>
    <property type="match status" value="1"/>
</dbReference>
<dbReference type="PANTHER" id="PTHR22589:SF14">
    <property type="entry name" value="CHOLINE O-ACETYLTRANSFERASE"/>
    <property type="match status" value="1"/>
</dbReference>
<feature type="domain" description="Choline/carnitine acyltransferase" evidence="5">
    <location>
        <begin position="40"/>
        <end position="102"/>
    </location>
</feature>
<dbReference type="Pfam" id="PF00755">
    <property type="entry name" value="Carn_acyltransf"/>
    <property type="match status" value="1"/>
</dbReference>
<dbReference type="GO" id="GO:0007274">
    <property type="term" value="P:neuromuscular synaptic transmission"/>
    <property type="evidence" value="ECO:0007669"/>
    <property type="project" value="TreeGrafter"/>
</dbReference>
<accession>A0A7R9CR69</accession>
<dbReference type="InterPro" id="IPR000542">
    <property type="entry name" value="Carn_acyl_trans"/>
</dbReference>
<evidence type="ECO:0000256" key="2">
    <source>
        <dbReference type="ARBA" id="ARBA00023315"/>
    </source>
</evidence>
<sequence>MKRFGGRMVYGDTLAMEYTAENEEGRSWFVPGRNVVLPKLPVPTLEHSMERYLAAVRPLVPESQYERTRSLVKSFSGPSGPGPRLQEKLLQRREQQDNWSNEEMRFGKVQSKEELGDGQTERATKI</sequence>
<dbReference type="GO" id="GO:0043005">
    <property type="term" value="C:neuron projection"/>
    <property type="evidence" value="ECO:0007669"/>
    <property type="project" value="TreeGrafter"/>
</dbReference>
<dbReference type="GO" id="GO:0005737">
    <property type="term" value="C:cytoplasm"/>
    <property type="evidence" value="ECO:0007669"/>
    <property type="project" value="TreeGrafter"/>
</dbReference>
<dbReference type="PANTHER" id="PTHR22589">
    <property type="entry name" value="CARNITINE O-ACYLTRANSFERASE"/>
    <property type="match status" value="1"/>
</dbReference>
<gene>
    <name evidence="6" type="ORF">TCEB3V08_LOCUS5514</name>
</gene>
<dbReference type="InterPro" id="IPR042572">
    <property type="entry name" value="Carn_acyl_trans_N"/>
</dbReference>
<name>A0A7R9CR69_TIMCR</name>
<dbReference type="EMBL" id="OC318071">
    <property type="protein sequence ID" value="CAD7400421.1"/>
    <property type="molecule type" value="Genomic_DNA"/>
</dbReference>
<evidence type="ECO:0000259" key="5">
    <source>
        <dbReference type="Pfam" id="PF00755"/>
    </source>
</evidence>
<evidence type="ECO:0000256" key="1">
    <source>
        <dbReference type="ARBA" id="ARBA00005005"/>
    </source>
</evidence>
<evidence type="ECO:0000256" key="4">
    <source>
        <dbReference type="SAM" id="MobiDB-lite"/>
    </source>
</evidence>
<dbReference type="GO" id="GO:0004102">
    <property type="term" value="F:choline O-acetyltransferase activity"/>
    <property type="evidence" value="ECO:0007669"/>
    <property type="project" value="TreeGrafter"/>
</dbReference>
<keyword evidence="2" id="KW-0012">Acyltransferase</keyword>
<evidence type="ECO:0000256" key="3">
    <source>
        <dbReference type="ARBA" id="ARBA00048999"/>
    </source>
</evidence>
<comment type="pathway">
    <text evidence="1">Lipid metabolism; fatty acid beta-oxidation.</text>
</comment>
<dbReference type="UniPathway" id="UPA00659"/>
<dbReference type="GO" id="GO:0045202">
    <property type="term" value="C:synapse"/>
    <property type="evidence" value="ECO:0007669"/>
    <property type="project" value="GOC"/>
</dbReference>
<feature type="region of interest" description="Disordered" evidence="4">
    <location>
        <begin position="67"/>
        <end position="126"/>
    </location>
</feature>
<proteinExistence type="predicted"/>
<dbReference type="GO" id="GO:0006635">
    <property type="term" value="P:fatty acid beta-oxidation"/>
    <property type="evidence" value="ECO:0007669"/>
    <property type="project" value="UniProtKB-UniPathway"/>
</dbReference>
<dbReference type="SUPFAM" id="SSF52777">
    <property type="entry name" value="CoA-dependent acyltransferases"/>
    <property type="match status" value="1"/>
</dbReference>
<feature type="compositionally biased region" description="Basic and acidic residues" evidence="4">
    <location>
        <begin position="85"/>
        <end position="126"/>
    </location>
</feature>
<protein>
    <recommendedName>
        <fullName evidence="5">Choline/carnitine acyltransferase domain-containing protein</fullName>
    </recommendedName>
</protein>
<keyword evidence="2" id="KW-0808">Transferase</keyword>
<evidence type="ECO:0000313" key="6">
    <source>
        <dbReference type="EMBL" id="CAD7400421.1"/>
    </source>
</evidence>
<organism evidence="6">
    <name type="scientific">Timema cristinae</name>
    <name type="common">Walking stick</name>
    <dbReference type="NCBI Taxonomy" id="61476"/>
    <lineage>
        <taxon>Eukaryota</taxon>
        <taxon>Metazoa</taxon>
        <taxon>Ecdysozoa</taxon>
        <taxon>Arthropoda</taxon>
        <taxon>Hexapoda</taxon>
        <taxon>Insecta</taxon>
        <taxon>Pterygota</taxon>
        <taxon>Neoptera</taxon>
        <taxon>Polyneoptera</taxon>
        <taxon>Phasmatodea</taxon>
        <taxon>Timematodea</taxon>
        <taxon>Timematoidea</taxon>
        <taxon>Timematidae</taxon>
        <taxon>Timema</taxon>
    </lineage>
</organism>